<reference evidence="2 3" key="1">
    <citation type="submission" date="2019-01" db="EMBL/GenBank/DDBJ databases">
        <title>Genomes sequencing and comparative genomics of infectious freshwater microsporidia, Cucumispora dikerogammari and Thelohania contejeani.</title>
        <authorList>
            <person name="Cormier A."/>
            <person name="Giraud I."/>
            <person name="Wattier R."/>
            <person name="Teixeira M."/>
            <person name="Grandjean F."/>
            <person name="Rigaud T."/>
            <person name="Cordaux R."/>
        </authorList>
    </citation>
    <scope>NUCLEOTIDE SEQUENCE [LARGE SCALE GENOMIC DNA]</scope>
    <source>
        <strain evidence="2">T1</strain>
        <tissue evidence="2">Spores</tissue>
    </source>
</reference>
<dbReference type="Proteomes" id="UP001516464">
    <property type="component" value="Unassembled WGS sequence"/>
</dbReference>
<keyword evidence="1" id="KW-1133">Transmembrane helix</keyword>
<dbReference type="EMBL" id="SBIQ01000241">
    <property type="protein sequence ID" value="KAF7682504.1"/>
    <property type="molecule type" value="Genomic_DNA"/>
</dbReference>
<evidence type="ECO:0000313" key="3">
    <source>
        <dbReference type="Proteomes" id="UP001516464"/>
    </source>
</evidence>
<protein>
    <submittedName>
        <fullName evidence="2">Uncharacterized protein</fullName>
    </submittedName>
</protein>
<organism evidence="2 3">
    <name type="scientific">Astathelohania contejeani</name>
    <dbReference type="NCBI Taxonomy" id="164912"/>
    <lineage>
        <taxon>Eukaryota</taxon>
        <taxon>Fungi</taxon>
        <taxon>Fungi incertae sedis</taxon>
        <taxon>Microsporidia</taxon>
        <taxon>Astathelohaniidae</taxon>
        <taxon>Astathelohania</taxon>
    </lineage>
</organism>
<keyword evidence="1" id="KW-0812">Transmembrane</keyword>
<evidence type="ECO:0000256" key="1">
    <source>
        <dbReference type="SAM" id="Phobius"/>
    </source>
</evidence>
<accession>A0ABQ7HWL6</accession>
<comment type="caution">
    <text evidence="2">The sequence shown here is derived from an EMBL/GenBank/DDBJ whole genome shotgun (WGS) entry which is preliminary data.</text>
</comment>
<feature type="transmembrane region" description="Helical" evidence="1">
    <location>
        <begin position="77"/>
        <end position="100"/>
    </location>
</feature>
<sequence length="120" mass="14086">MDIDLEMYKLQSKDIDIEVNKFDCDRTMDIEEDMEEITVVKISENMGDDRTDNKLISICKNILAKINKKKLTNIMKIITIDHIILTCLILILSIFGIIILKKGYSWKEIGCKVYEYYKEN</sequence>
<gene>
    <name evidence="2" type="ORF">TCON_2272</name>
</gene>
<name>A0ABQ7HWL6_9MICR</name>
<keyword evidence="1" id="KW-0472">Membrane</keyword>
<keyword evidence="3" id="KW-1185">Reference proteome</keyword>
<evidence type="ECO:0000313" key="2">
    <source>
        <dbReference type="EMBL" id="KAF7682504.1"/>
    </source>
</evidence>
<proteinExistence type="predicted"/>